<comment type="caution">
    <text evidence="1">The sequence shown here is derived from an EMBL/GenBank/DDBJ whole genome shotgun (WGS) entry which is preliminary data.</text>
</comment>
<protein>
    <recommendedName>
        <fullName evidence="3">Secreted protein</fullName>
    </recommendedName>
</protein>
<organism evidence="1 2">
    <name type="scientific">Characodon lateralis</name>
    <dbReference type="NCBI Taxonomy" id="208331"/>
    <lineage>
        <taxon>Eukaryota</taxon>
        <taxon>Metazoa</taxon>
        <taxon>Chordata</taxon>
        <taxon>Craniata</taxon>
        <taxon>Vertebrata</taxon>
        <taxon>Euteleostomi</taxon>
        <taxon>Actinopterygii</taxon>
        <taxon>Neopterygii</taxon>
        <taxon>Teleostei</taxon>
        <taxon>Neoteleostei</taxon>
        <taxon>Acanthomorphata</taxon>
        <taxon>Ovalentaria</taxon>
        <taxon>Atherinomorphae</taxon>
        <taxon>Cyprinodontiformes</taxon>
        <taxon>Goodeidae</taxon>
        <taxon>Characodon</taxon>
    </lineage>
</organism>
<proteinExistence type="predicted"/>
<evidence type="ECO:0000313" key="2">
    <source>
        <dbReference type="Proteomes" id="UP001352852"/>
    </source>
</evidence>
<accession>A0ABU7EVP8</accession>
<reference evidence="1 2" key="1">
    <citation type="submission" date="2021-06" db="EMBL/GenBank/DDBJ databases">
        <authorList>
            <person name="Palmer J.M."/>
        </authorList>
    </citation>
    <scope>NUCLEOTIDE SEQUENCE [LARGE SCALE GENOMIC DNA]</scope>
    <source>
        <strain evidence="1 2">CL_MEX2019</strain>
        <tissue evidence="1">Muscle</tissue>
    </source>
</reference>
<evidence type="ECO:0008006" key="3">
    <source>
        <dbReference type="Google" id="ProtNLM"/>
    </source>
</evidence>
<name>A0ABU7EVP8_9TELE</name>
<gene>
    <name evidence="1" type="ORF">CHARACLAT_018325</name>
</gene>
<dbReference type="EMBL" id="JAHUTJ010067169">
    <property type="protein sequence ID" value="MED6290920.1"/>
    <property type="molecule type" value="Genomic_DNA"/>
</dbReference>
<sequence>MLRFVCAMPCHEYLQVSTMNSFAAAQSLTMVCWLLAMVSKHPFPLLVTTGLSRTAGAQAGVTTVTFTWLKTETTTAALHLLPVILWSE</sequence>
<dbReference type="Proteomes" id="UP001352852">
    <property type="component" value="Unassembled WGS sequence"/>
</dbReference>
<evidence type="ECO:0000313" key="1">
    <source>
        <dbReference type="EMBL" id="MED6290920.1"/>
    </source>
</evidence>
<keyword evidence="2" id="KW-1185">Reference proteome</keyword>